<feature type="domain" description="Malic enzyme N-terminal" evidence="4">
    <location>
        <begin position="52"/>
        <end position="200"/>
    </location>
</feature>
<dbReference type="Gene3D" id="3.40.50.10380">
    <property type="entry name" value="Malic enzyme, N-terminal domain"/>
    <property type="match status" value="1"/>
</dbReference>
<proteinExistence type="predicted"/>
<dbReference type="EMBL" id="VCEA01000002">
    <property type="protein sequence ID" value="KAB0347675.1"/>
    <property type="molecule type" value="Genomic_DNA"/>
</dbReference>
<dbReference type="GO" id="GO:0004473">
    <property type="term" value="F:malate dehydrogenase (decarboxylating) (NADP+) activity"/>
    <property type="evidence" value="ECO:0007669"/>
    <property type="project" value="TreeGrafter"/>
</dbReference>
<dbReference type="InterPro" id="IPR012301">
    <property type="entry name" value="Malic_N_dom"/>
</dbReference>
<evidence type="ECO:0000313" key="5">
    <source>
        <dbReference type="EMBL" id="KAB0347675.1"/>
    </source>
</evidence>
<dbReference type="GO" id="GO:0005739">
    <property type="term" value="C:mitochondrion"/>
    <property type="evidence" value="ECO:0007669"/>
    <property type="project" value="TreeGrafter"/>
</dbReference>
<dbReference type="AlphaFoldDB" id="A0A5N3VH10"/>
<dbReference type="InterPro" id="IPR046346">
    <property type="entry name" value="Aminoacid_DH-like_N_sf"/>
</dbReference>
<dbReference type="SUPFAM" id="SSF53223">
    <property type="entry name" value="Aminoacid dehydrogenase-like, N-terminal domain"/>
    <property type="match status" value="1"/>
</dbReference>
<dbReference type="PANTHER" id="PTHR23406">
    <property type="entry name" value="MALIC ENZYME-RELATED"/>
    <property type="match status" value="1"/>
</dbReference>
<accession>A0A5N3VH10</accession>
<evidence type="ECO:0000259" key="4">
    <source>
        <dbReference type="SMART" id="SM01274"/>
    </source>
</evidence>
<dbReference type="Pfam" id="PF00390">
    <property type="entry name" value="malic"/>
    <property type="match status" value="1"/>
</dbReference>
<organism evidence="5 6">
    <name type="scientific">Muntiacus muntjak</name>
    <name type="common">Barking deer</name>
    <name type="synonym">Indian muntjac</name>
    <dbReference type="NCBI Taxonomy" id="9888"/>
    <lineage>
        <taxon>Eukaryota</taxon>
        <taxon>Metazoa</taxon>
        <taxon>Chordata</taxon>
        <taxon>Craniata</taxon>
        <taxon>Vertebrata</taxon>
        <taxon>Euteleostomi</taxon>
        <taxon>Mammalia</taxon>
        <taxon>Eutheria</taxon>
        <taxon>Laurasiatheria</taxon>
        <taxon>Artiodactyla</taxon>
        <taxon>Ruminantia</taxon>
        <taxon>Pecora</taxon>
        <taxon>Cervidae</taxon>
        <taxon>Muntiacinae</taxon>
        <taxon>Muntiacus</taxon>
    </lineage>
</organism>
<keyword evidence="6" id="KW-1185">Reference proteome</keyword>
<name>A0A5N3VH10_MUNMU</name>
<dbReference type="GO" id="GO:0006108">
    <property type="term" value="P:malate metabolic process"/>
    <property type="evidence" value="ECO:0007669"/>
    <property type="project" value="TreeGrafter"/>
</dbReference>
<evidence type="ECO:0000256" key="1">
    <source>
        <dbReference type="ARBA" id="ARBA00001946"/>
    </source>
</evidence>
<evidence type="ECO:0000256" key="3">
    <source>
        <dbReference type="SAM" id="Phobius"/>
    </source>
</evidence>
<dbReference type="SMART" id="SM01274">
    <property type="entry name" value="malic"/>
    <property type="match status" value="1"/>
</dbReference>
<comment type="cofactor">
    <cofactor evidence="1">
        <name>Mg(2+)</name>
        <dbReference type="ChEBI" id="CHEBI:18420"/>
    </cofactor>
</comment>
<evidence type="ECO:0000313" key="6">
    <source>
        <dbReference type="Proteomes" id="UP000326458"/>
    </source>
</evidence>
<keyword evidence="3" id="KW-0472">Membrane</keyword>
<keyword evidence="3" id="KW-1133">Transmembrane helix</keyword>
<gene>
    <name evidence="5" type="ORF">FD754_012532</name>
</gene>
<reference evidence="5 6" key="1">
    <citation type="submission" date="2019-06" db="EMBL/GenBank/DDBJ databases">
        <title>Discovery of a novel chromosome fission-fusion reversal in muntjac.</title>
        <authorList>
            <person name="Mudd A.B."/>
            <person name="Bredeson J.V."/>
            <person name="Baum R."/>
            <person name="Hockemeyer D."/>
            <person name="Rokhsar D.S."/>
        </authorList>
    </citation>
    <scope>NUCLEOTIDE SEQUENCE [LARGE SCALE GENOMIC DNA]</scope>
    <source>
        <strain evidence="5">UTSW_UCB_Mm</strain>
        <tissue evidence="5">Fibroblast cell line</tissue>
    </source>
</reference>
<dbReference type="Proteomes" id="UP000326458">
    <property type="component" value="Unassembled WGS sequence"/>
</dbReference>
<evidence type="ECO:0000256" key="2">
    <source>
        <dbReference type="ARBA" id="ARBA00023002"/>
    </source>
</evidence>
<keyword evidence="3" id="KW-0812">Transmembrane</keyword>
<comment type="caution">
    <text evidence="5">The sequence shown here is derived from an EMBL/GenBank/DDBJ whole genome shotgun (WGS) entry which is preliminary data.</text>
</comment>
<keyword evidence="2" id="KW-0560">Oxidoreductase</keyword>
<dbReference type="PANTHER" id="PTHR23406:SF17">
    <property type="entry name" value="NADP-DEPENDENT MALIC ENZYME"/>
    <property type="match status" value="1"/>
</dbReference>
<feature type="transmembrane region" description="Helical" evidence="3">
    <location>
        <begin position="171"/>
        <end position="190"/>
    </location>
</feature>
<sequence length="235" mass="27582">MAFTLEERQQLNIHGLLPPSFISQDVQVLRVLKNFERLNSDFDRYLLLMDLQDRNEKLFYKVLMSDIEKFMPIVYTPTVGLACQQYSLAFRKPRYSPELAGMFFTTDCKDPPWKPKENRISGSYGSFIPSFLRNLHTVFHSDSPFIEDAVFAPLYILASFVKYKVPIGKCVYFWAFYVIPLICVSIDSLISFEFSLLVYRNASDFCVLIFPWGPKELDMTEQLHFLFYHIWPLLC</sequence>
<dbReference type="InterPro" id="IPR037062">
    <property type="entry name" value="Malic_N_dom_sf"/>
</dbReference>
<protein>
    <recommendedName>
        <fullName evidence="4">Malic enzyme N-terminal domain-containing protein</fullName>
    </recommendedName>
</protein>